<feature type="transmembrane region" description="Helical" evidence="4">
    <location>
        <begin position="304"/>
        <end position="326"/>
    </location>
</feature>
<dbReference type="Proteomes" id="UP000197596">
    <property type="component" value="Unassembled WGS sequence"/>
</dbReference>
<feature type="transmembrane region" description="Helical" evidence="4">
    <location>
        <begin position="332"/>
        <end position="358"/>
    </location>
</feature>
<feature type="transmembrane region" description="Helical" evidence="4">
    <location>
        <begin position="245"/>
        <end position="265"/>
    </location>
</feature>
<dbReference type="PANTHER" id="PTHR42910:SF1">
    <property type="entry name" value="MAJOR FACILITATOR SUPERFAMILY (MFS) PROFILE DOMAIN-CONTAINING PROTEIN"/>
    <property type="match status" value="1"/>
</dbReference>
<gene>
    <name evidence="6" type="ORF">CEJ42_21310</name>
</gene>
<dbReference type="AlphaFoldDB" id="A0A246WKP8"/>
<feature type="transmembrane region" description="Helical" evidence="4">
    <location>
        <begin position="187"/>
        <end position="208"/>
    </location>
</feature>
<feature type="transmembrane region" description="Helical" evidence="4">
    <location>
        <begin position="157"/>
        <end position="175"/>
    </location>
</feature>
<dbReference type="CDD" id="cd17324">
    <property type="entry name" value="MFS_NepI_like"/>
    <property type="match status" value="1"/>
</dbReference>
<keyword evidence="1 4" id="KW-0812">Transmembrane</keyword>
<feature type="transmembrane region" description="Helical" evidence="4">
    <location>
        <begin position="396"/>
        <end position="416"/>
    </location>
</feature>
<feature type="transmembrane region" description="Helical" evidence="4">
    <location>
        <begin position="271"/>
        <end position="292"/>
    </location>
</feature>
<name>A0A246WKP8_9BURK</name>
<comment type="caution">
    <text evidence="6">The sequence shown here is derived from an EMBL/GenBank/DDBJ whole genome shotgun (WGS) entry which is preliminary data.</text>
</comment>
<feature type="domain" description="Major facilitator superfamily (MFS) profile" evidence="5">
    <location>
        <begin position="33"/>
        <end position="421"/>
    </location>
</feature>
<evidence type="ECO:0000256" key="4">
    <source>
        <dbReference type="SAM" id="Phobius"/>
    </source>
</evidence>
<keyword evidence="3 4" id="KW-0472">Membrane</keyword>
<evidence type="ECO:0000256" key="2">
    <source>
        <dbReference type="ARBA" id="ARBA00022989"/>
    </source>
</evidence>
<dbReference type="EMBL" id="NJGU01000014">
    <property type="protein sequence ID" value="OWY26903.1"/>
    <property type="molecule type" value="Genomic_DNA"/>
</dbReference>
<feature type="transmembrane region" description="Helical" evidence="4">
    <location>
        <begin position="105"/>
        <end position="137"/>
    </location>
</feature>
<dbReference type="RefSeq" id="WP_088752457.1">
    <property type="nucleotide sequence ID" value="NZ_NJGU01000014.1"/>
</dbReference>
<evidence type="ECO:0000313" key="6">
    <source>
        <dbReference type="EMBL" id="OWY26903.1"/>
    </source>
</evidence>
<feature type="transmembrane region" description="Helical" evidence="4">
    <location>
        <begin position="75"/>
        <end position="93"/>
    </location>
</feature>
<organism evidence="6 7">
    <name type="scientific">Herbaspirillum robiniae</name>
    <dbReference type="NCBI Taxonomy" id="2014887"/>
    <lineage>
        <taxon>Bacteria</taxon>
        <taxon>Pseudomonadati</taxon>
        <taxon>Pseudomonadota</taxon>
        <taxon>Betaproteobacteria</taxon>
        <taxon>Burkholderiales</taxon>
        <taxon>Oxalobacteraceae</taxon>
        <taxon>Herbaspirillum</taxon>
    </lineage>
</organism>
<feature type="transmembrane region" description="Helical" evidence="4">
    <location>
        <begin position="214"/>
        <end position="233"/>
    </location>
</feature>
<accession>A0A246WKP8</accession>
<proteinExistence type="predicted"/>
<dbReference type="InterPro" id="IPR036259">
    <property type="entry name" value="MFS_trans_sf"/>
</dbReference>
<dbReference type="PROSITE" id="PS50850">
    <property type="entry name" value="MFS"/>
    <property type="match status" value="1"/>
</dbReference>
<evidence type="ECO:0000256" key="3">
    <source>
        <dbReference type="ARBA" id="ARBA00023136"/>
    </source>
</evidence>
<dbReference type="PANTHER" id="PTHR42910">
    <property type="entry name" value="TRANSPORTER SCO4007-RELATED"/>
    <property type="match status" value="1"/>
</dbReference>
<evidence type="ECO:0000259" key="5">
    <source>
        <dbReference type="PROSITE" id="PS50850"/>
    </source>
</evidence>
<feature type="transmembrane region" description="Helical" evidence="4">
    <location>
        <begin position="370"/>
        <end position="390"/>
    </location>
</feature>
<sequence length="423" mass="42720">MNSIPKTHTAAAGVATGTTAKAKAHPQPHQQAGLSPALIGLLATGAGLAVASLYYSQPMLGVLADDIGASERAVGMVPMSTQLGYALGILLLAPLGDRYDRRRIILIKAAILTAALLLAGAASGVGMLLAASLAVGLTATMAQDIVPAAATLAPEQSRGRIVGTVMTGLLLGILLSRVVSGFVAEHFGWRAMFVGAAASIAAIGVAAWRGLPRFHATTHLSYGALLGSLATLFKKHGALRRAALAQGLLSIGFSAFWSTLAVMLHGAPFHLGSAAAGAFGLAGAAGALAAPLAGRISDKKGPELVTRLGVGLATVSFAAMALSPWFSADGQLVLIALAAIGFDLGVQATLVAHQTIVYSIEPGARSRLNAILFVGMFIGMAAGAALGSLALAQWGWIAVVSLATLTSILALTVRLWPGAAKAR</sequence>
<evidence type="ECO:0000256" key="1">
    <source>
        <dbReference type="ARBA" id="ARBA00022692"/>
    </source>
</evidence>
<protein>
    <submittedName>
        <fullName evidence="6">MFS transporter</fullName>
    </submittedName>
</protein>
<dbReference type="Pfam" id="PF07690">
    <property type="entry name" value="MFS_1"/>
    <property type="match status" value="1"/>
</dbReference>
<dbReference type="Gene3D" id="1.20.1250.20">
    <property type="entry name" value="MFS general substrate transporter like domains"/>
    <property type="match status" value="2"/>
</dbReference>
<dbReference type="SUPFAM" id="SSF103473">
    <property type="entry name" value="MFS general substrate transporter"/>
    <property type="match status" value="1"/>
</dbReference>
<evidence type="ECO:0000313" key="7">
    <source>
        <dbReference type="Proteomes" id="UP000197596"/>
    </source>
</evidence>
<reference evidence="6 7" key="1">
    <citation type="submission" date="2017-06" db="EMBL/GenBank/DDBJ databases">
        <title>Herbaspirillum phytohormonus sp. nov., isolated from the root nodule of Robinia pseudoacacia in lead-zinc mine.</title>
        <authorList>
            <person name="Fan M."/>
            <person name="Lin Y."/>
        </authorList>
    </citation>
    <scope>NUCLEOTIDE SEQUENCE [LARGE SCALE GENOMIC DNA]</scope>
    <source>
        <strain evidence="6 7">HZ10</strain>
    </source>
</reference>
<keyword evidence="2 4" id="KW-1133">Transmembrane helix</keyword>
<feature type="transmembrane region" description="Helical" evidence="4">
    <location>
        <begin position="33"/>
        <end position="55"/>
    </location>
</feature>
<dbReference type="GO" id="GO:0022857">
    <property type="term" value="F:transmembrane transporter activity"/>
    <property type="evidence" value="ECO:0007669"/>
    <property type="project" value="InterPro"/>
</dbReference>
<dbReference type="InterPro" id="IPR011701">
    <property type="entry name" value="MFS"/>
</dbReference>
<dbReference type="InterPro" id="IPR020846">
    <property type="entry name" value="MFS_dom"/>
</dbReference>